<evidence type="ECO:0000256" key="1">
    <source>
        <dbReference type="ARBA" id="ARBA00022722"/>
    </source>
</evidence>
<keyword evidence="4 6" id="KW-0378">Hydrolase</keyword>
<dbReference type="HOGENOM" id="CLU_111913_1_1_5"/>
<dbReference type="Gene3D" id="3.40.960.10">
    <property type="entry name" value="VSR Endonuclease"/>
    <property type="match status" value="1"/>
</dbReference>
<dbReference type="InterPro" id="IPR011335">
    <property type="entry name" value="Restrct_endonuc-II-like"/>
</dbReference>
<name>A0A067Z218_GLUOY</name>
<dbReference type="Proteomes" id="UP000031656">
    <property type="component" value="Chromosome"/>
</dbReference>
<dbReference type="GO" id="GO:0006298">
    <property type="term" value="P:mismatch repair"/>
    <property type="evidence" value="ECO:0007669"/>
    <property type="project" value="UniProtKB-UniRule"/>
</dbReference>
<protein>
    <recommendedName>
        <fullName evidence="6">Very short patch repair endonuclease</fullName>
        <ecNumber evidence="6">3.1.-.-</ecNumber>
    </recommendedName>
</protein>
<dbReference type="EC" id="3.1.-.-" evidence="6"/>
<gene>
    <name evidence="7" type="primary">vsr</name>
    <name evidence="7" type="ORF">GLS_c01490</name>
</gene>
<evidence type="ECO:0000256" key="3">
    <source>
        <dbReference type="ARBA" id="ARBA00022763"/>
    </source>
</evidence>
<dbReference type="REBASE" id="88737">
    <property type="entry name" value="V.Gox3504ORF1500P"/>
</dbReference>
<evidence type="ECO:0000256" key="2">
    <source>
        <dbReference type="ARBA" id="ARBA00022759"/>
    </source>
</evidence>
<dbReference type="InterPro" id="IPR004603">
    <property type="entry name" value="DNA_mismatch_endonuc_vsr"/>
</dbReference>
<dbReference type="NCBIfam" id="TIGR00632">
    <property type="entry name" value="vsr"/>
    <property type="match status" value="1"/>
</dbReference>
<dbReference type="GO" id="GO:0016787">
    <property type="term" value="F:hydrolase activity"/>
    <property type="evidence" value="ECO:0007669"/>
    <property type="project" value="UniProtKB-KW"/>
</dbReference>
<organism evidence="7 8">
    <name type="scientific">Gluconobacter oxydans DSM 3504</name>
    <dbReference type="NCBI Taxonomy" id="1288313"/>
    <lineage>
        <taxon>Bacteria</taxon>
        <taxon>Pseudomonadati</taxon>
        <taxon>Pseudomonadota</taxon>
        <taxon>Alphaproteobacteria</taxon>
        <taxon>Acetobacterales</taxon>
        <taxon>Acetobacteraceae</taxon>
        <taxon>Gluconobacter</taxon>
    </lineage>
</organism>
<evidence type="ECO:0000256" key="4">
    <source>
        <dbReference type="ARBA" id="ARBA00022801"/>
    </source>
</evidence>
<dbReference type="EMBL" id="CP004373">
    <property type="protein sequence ID" value="AHK70077.1"/>
    <property type="molecule type" value="Genomic_DNA"/>
</dbReference>
<dbReference type="PIRSF" id="PIRSF018267">
    <property type="entry name" value="VSR_endonuc"/>
    <property type="match status" value="1"/>
</dbReference>
<accession>A0A067Z218</accession>
<evidence type="ECO:0000256" key="5">
    <source>
        <dbReference type="ARBA" id="ARBA00023204"/>
    </source>
</evidence>
<evidence type="ECO:0000313" key="7">
    <source>
        <dbReference type="EMBL" id="AHK70077.1"/>
    </source>
</evidence>
<dbReference type="CDD" id="cd00221">
    <property type="entry name" value="Vsr"/>
    <property type="match status" value="1"/>
</dbReference>
<keyword evidence="3 6" id="KW-0227">DNA damage</keyword>
<reference evidence="7 8" key="1">
    <citation type="journal article" date="2015" name="Appl. Microbiol. Biotechnol.">
        <title>The consequence of an additional NADH dehydrogenase paralog on the growth of Gluconobacter oxydans DSM3504.</title>
        <authorList>
            <person name="Kostner D."/>
            <person name="Luchterhand B."/>
            <person name="Junker A."/>
            <person name="Volland S."/>
            <person name="Daniel R."/>
            <person name="Buchs J."/>
            <person name="Liebl W."/>
            <person name="Ehrenreich A."/>
        </authorList>
    </citation>
    <scope>NUCLEOTIDE SEQUENCE [LARGE SCALE GENOMIC DNA]</scope>
    <source>
        <strain evidence="7">DSM 3504</strain>
    </source>
</reference>
<evidence type="ECO:0000256" key="6">
    <source>
        <dbReference type="PIRNR" id="PIRNR018267"/>
    </source>
</evidence>
<keyword evidence="1 6" id="KW-0540">Nuclease</keyword>
<dbReference type="GO" id="GO:0004519">
    <property type="term" value="F:endonuclease activity"/>
    <property type="evidence" value="ECO:0007669"/>
    <property type="project" value="UniProtKB-KW"/>
</dbReference>
<keyword evidence="2 6" id="KW-0255">Endonuclease</keyword>
<keyword evidence="5 6" id="KW-0234">DNA repair</keyword>
<comment type="similarity">
    <text evidence="6">Belongs to the vsr family.</text>
</comment>
<dbReference type="Pfam" id="PF03852">
    <property type="entry name" value="Vsr"/>
    <property type="match status" value="1"/>
</dbReference>
<evidence type="ECO:0000313" key="8">
    <source>
        <dbReference type="Proteomes" id="UP000031656"/>
    </source>
</evidence>
<dbReference type="KEGG" id="goy:GLS_c01490"/>
<sequence length="160" mass="18812">MADIVSPAVRSRMMSGIRGKDTKPEILLRKALHAEGFRYRLHDRTLPGRPDIVLPRWKAVILVQGCFWHGHHCRLFRLPGTRTEFWRAKISGNRERDDRNRQALLDQGWRVLEVWECAMRGPGRLPWETLLAETVSWIRSDRKLYSLQEKATRRESHSGF</sequence>
<dbReference type="AlphaFoldDB" id="A0A067Z218"/>
<proteinExistence type="inferred from homology"/>
<comment type="function">
    <text evidence="6">May nick specific sequences that contain T:G mispairs resulting from m5C-deamination.</text>
</comment>
<dbReference type="SUPFAM" id="SSF52980">
    <property type="entry name" value="Restriction endonuclease-like"/>
    <property type="match status" value="1"/>
</dbReference>